<dbReference type="RefSeq" id="WP_015210469.1">
    <property type="nucleotide sequence ID" value="NC_019757.1"/>
</dbReference>
<dbReference type="OrthoDB" id="495725at2"/>
<accession>K9X552</accession>
<organism evidence="1 2">
    <name type="scientific">Cylindrospermum stagnale PCC 7417</name>
    <dbReference type="NCBI Taxonomy" id="56107"/>
    <lineage>
        <taxon>Bacteria</taxon>
        <taxon>Bacillati</taxon>
        <taxon>Cyanobacteriota</taxon>
        <taxon>Cyanophyceae</taxon>
        <taxon>Nostocales</taxon>
        <taxon>Nostocaceae</taxon>
        <taxon>Cylindrospermum</taxon>
    </lineage>
</organism>
<evidence type="ECO:0000313" key="2">
    <source>
        <dbReference type="Proteomes" id="UP000010475"/>
    </source>
</evidence>
<gene>
    <name evidence="1" type="ORF">Cylst_5198</name>
</gene>
<dbReference type="eggNOG" id="ENOG5034C1F">
    <property type="taxonomic scope" value="Bacteria"/>
</dbReference>
<dbReference type="KEGG" id="csg:Cylst_5198"/>
<reference evidence="1 2" key="1">
    <citation type="submission" date="2012-06" db="EMBL/GenBank/DDBJ databases">
        <title>Finished chromosome of genome of Cylindrospermum stagnale PCC 7417.</title>
        <authorList>
            <consortium name="US DOE Joint Genome Institute"/>
            <person name="Gugger M."/>
            <person name="Coursin T."/>
            <person name="Rippka R."/>
            <person name="Tandeau De Marsac N."/>
            <person name="Huntemann M."/>
            <person name="Wei C.-L."/>
            <person name="Han J."/>
            <person name="Detter J.C."/>
            <person name="Han C."/>
            <person name="Tapia R."/>
            <person name="Chen A."/>
            <person name="Kyrpides N."/>
            <person name="Mavromatis K."/>
            <person name="Markowitz V."/>
            <person name="Szeto E."/>
            <person name="Ivanova N."/>
            <person name="Pagani I."/>
            <person name="Pati A."/>
            <person name="Goodwin L."/>
            <person name="Nordberg H.P."/>
            <person name="Cantor M.N."/>
            <person name="Hua S.X."/>
            <person name="Woyke T."/>
            <person name="Kerfeld C.A."/>
        </authorList>
    </citation>
    <scope>NUCLEOTIDE SEQUENCE [LARGE SCALE GENOMIC DNA]</scope>
    <source>
        <strain evidence="1 2">PCC 7417</strain>
    </source>
</reference>
<dbReference type="Proteomes" id="UP000010475">
    <property type="component" value="Chromosome"/>
</dbReference>
<evidence type="ECO:0000313" key="1">
    <source>
        <dbReference type="EMBL" id="AFZ27234.1"/>
    </source>
</evidence>
<proteinExistence type="predicted"/>
<dbReference type="Pfam" id="PF19472">
    <property type="entry name" value="DUF6009"/>
    <property type="match status" value="1"/>
</dbReference>
<sequence length="126" mass="14452">MSQKAQTASDIQSESKIVWLKNIDAIPYVREHFDTCCTRRKGKVKYQDHEIIGYAELEDNAPNTGRSGCFARRIFWLAKHDRFYEPDGTYREGCPMEAIDPLTVFPKVLGQKTARAWNGTLPQNVD</sequence>
<dbReference type="HOGENOM" id="CLU_1905509_0_0_3"/>
<keyword evidence="2" id="KW-1185">Reference proteome</keyword>
<dbReference type="AlphaFoldDB" id="K9X552"/>
<dbReference type="EMBL" id="CP003642">
    <property type="protein sequence ID" value="AFZ27234.1"/>
    <property type="molecule type" value="Genomic_DNA"/>
</dbReference>
<name>K9X552_9NOST</name>
<dbReference type="InterPro" id="IPR046051">
    <property type="entry name" value="DUF6009"/>
</dbReference>
<protein>
    <submittedName>
        <fullName evidence="1">Uncharacterized protein</fullName>
    </submittedName>
</protein>